<dbReference type="CDD" id="cd00143">
    <property type="entry name" value="PP2Cc"/>
    <property type="match status" value="1"/>
</dbReference>
<dbReference type="FunCoup" id="D8PS70">
    <property type="interactions" value="195"/>
</dbReference>
<dbReference type="SUPFAM" id="SSF81606">
    <property type="entry name" value="PP2C-like"/>
    <property type="match status" value="1"/>
</dbReference>
<reference evidence="2 3" key="1">
    <citation type="journal article" date="2010" name="Nat. Biotechnol.">
        <title>Genome sequence of the model mushroom Schizophyllum commune.</title>
        <authorList>
            <person name="Ohm R.A."/>
            <person name="de Jong J.F."/>
            <person name="Lugones L.G."/>
            <person name="Aerts A."/>
            <person name="Kothe E."/>
            <person name="Stajich J.E."/>
            <person name="de Vries R.P."/>
            <person name="Record E."/>
            <person name="Levasseur A."/>
            <person name="Baker S.E."/>
            <person name="Bartholomew K.A."/>
            <person name="Coutinho P.M."/>
            <person name="Erdmann S."/>
            <person name="Fowler T.J."/>
            <person name="Gathman A.C."/>
            <person name="Lombard V."/>
            <person name="Henrissat B."/>
            <person name="Knabe N."/>
            <person name="Kuees U."/>
            <person name="Lilly W.W."/>
            <person name="Lindquist E."/>
            <person name="Lucas S."/>
            <person name="Magnuson J.K."/>
            <person name="Piumi F."/>
            <person name="Raudaskoski M."/>
            <person name="Salamov A."/>
            <person name="Schmutz J."/>
            <person name="Schwarze F.W.M.R."/>
            <person name="vanKuyk P.A."/>
            <person name="Horton J.S."/>
            <person name="Grigoriev I.V."/>
            <person name="Woesten H.A.B."/>
        </authorList>
    </citation>
    <scope>NUCLEOTIDE SEQUENCE [LARGE SCALE GENOMIC DNA]</scope>
    <source>
        <strain evidence="3">H4-8 / FGSC 9210</strain>
    </source>
</reference>
<dbReference type="Pfam" id="PF00481">
    <property type="entry name" value="PP2C"/>
    <property type="match status" value="1"/>
</dbReference>
<dbReference type="InParanoid" id="D8PS70"/>
<feature type="domain" description="PPM-type phosphatase" evidence="1">
    <location>
        <begin position="93"/>
        <end position="475"/>
    </location>
</feature>
<dbReference type="EMBL" id="GL377302">
    <property type="protein sequence ID" value="EFJ03225.1"/>
    <property type="molecule type" value="Genomic_DNA"/>
</dbReference>
<dbReference type="eggNOG" id="KOG0700">
    <property type="taxonomic scope" value="Eukaryota"/>
</dbReference>
<dbReference type="VEuPathDB" id="FungiDB:SCHCODRAFT_02623289"/>
<dbReference type="GO" id="GO:0005739">
    <property type="term" value="C:mitochondrion"/>
    <property type="evidence" value="ECO:0007669"/>
    <property type="project" value="TreeGrafter"/>
</dbReference>
<dbReference type="InterPro" id="IPR036457">
    <property type="entry name" value="PPM-type-like_dom_sf"/>
</dbReference>
<dbReference type="Gene3D" id="3.60.40.10">
    <property type="entry name" value="PPM-type phosphatase domain"/>
    <property type="match status" value="1"/>
</dbReference>
<dbReference type="InterPro" id="IPR015655">
    <property type="entry name" value="PP2C"/>
</dbReference>
<sequence>MLSRAWKPALAAAAVGVPSYYAYKHYGRNDTFEIVVRVTGADGKPERQKMVLPLQSMAQINARLHEHETSKTWHRPGVVWKSTTSFLPSNDPIEDANAAQIVQKSAGELGDYVFYAVMDGHGGSNTSKLLSHVLIPTVARELASLTQPEESAGLGKRVASLIWSKPKLETDPLSISKAIQNAFTRLDDEILKMPVQYLASAMDSSSRDKDLIPDLRSCALLTLLDTDKRDLYVACVGDSRAVAGVKKADSWGVDVLTQDQTGRNPDEVARIKSEHPAEEADNLVRNGRIFGGLEPSRAFGDAKYKWPRQVQHILSDTIAPVGTRPHMMNLLETPPYVIARPAITHRKLALPADPQTGKEMKFIVMATDGLWDQLSSEEVVSLVAGHFAGLKGAIPKADLEQRIPTTISSPTVEGKVKTRRTSEGTWAFTDDNVSTHLIRNAFGGADEDKLRHILSIPAPHSRRYRDDITVTVVWWEGEEDPQQVKAKL</sequence>
<name>D8PS70_SCHCM</name>
<dbReference type="OMA" id="GEQAMAP"/>
<dbReference type="AlphaFoldDB" id="D8PS70"/>
<dbReference type="HOGENOM" id="CLU_021928_3_1_1"/>
<dbReference type="Proteomes" id="UP000007431">
    <property type="component" value="Unassembled WGS sequence"/>
</dbReference>
<evidence type="ECO:0000313" key="2">
    <source>
        <dbReference type="EMBL" id="EFJ03225.1"/>
    </source>
</evidence>
<dbReference type="PANTHER" id="PTHR13832:SF792">
    <property type="entry name" value="GM14286P"/>
    <property type="match status" value="1"/>
</dbReference>
<dbReference type="PROSITE" id="PS51746">
    <property type="entry name" value="PPM_2"/>
    <property type="match status" value="1"/>
</dbReference>
<accession>D8PS70</accession>
<organism evidence="3">
    <name type="scientific">Schizophyllum commune (strain H4-8 / FGSC 9210)</name>
    <name type="common">Split gill fungus</name>
    <dbReference type="NCBI Taxonomy" id="578458"/>
    <lineage>
        <taxon>Eukaryota</taxon>
        <taxon>Fungi</taxon>
        <taxon>Dikarya</taxon>
        <taxon>Basidiomycota</taxon>
        <taxon>Agaricomycotina</taxon>
        <taxon>Agaricomycetes</taxon>
        <taxon>Agaricomycetidae</taxon>
        <taxon>Agaricales</taxon>
        <taxon>Schizophyllaceae</taxon>
        <taxon>Schizophyllum</taxon>
    </lineage>
</organism>
<evidence type="ECO:0000313" key="3">
    <source>
        <dbReference type="Proteomes" id="UP000007431"/>
    </source>
</evidence>
<dbReference type="SMART" id="SM00332">
    <property type="entry name" value="PP2Cc"/>
    <property type="match status" value="1"/>
</dbReference>
<proteinExistence type="predicted"/>
<dbReference type="InterPro" id="IPR001932">
    <property type="entry name" value="PPM-type_phosphatase-like_dom"/>
</dbReference>
<evidence type="ECO:0000259" key="1">
    <source>
        <dbReference type="PROSITE" id="PS51746"/>
    </source>
</evidence>
<dbReference type="STRING" id="578458.D8PS70"/>
<protein>
    <recommendedName>
        <fullName evidence="1">PPM-type phosphatase domain-containing protein</fullName>
    </recommendedName>
</protein>
<dbReference type="PANTHER" id="PTHR13832">
    <property type="entry name" value="PROTEIN PHOSPHATASE 2C"/>
    <property type="match status" value="1"/>
</dbReference>
<gene>
    <name evidence="2" type="ORF">SCHCODRAFT_48671</name>
</gene>
<keyword evidence="3" id="KW-1185">Reference proteome</keyword>
<dbReference type="GO" id="GO:0004741">
    <property type="term" value="F:[pyruvate dehydrogenase (acetyl-transferring)]-phosphatase activity"/>
    <property type="evidence" value="ECO:0007669"/>
    <property type="project" value="TreeGrafter"/>
</dbReference>